<reference evidence="1 2" key="1">
    <citation type="submission" date="2020-08" db="EMBL/GenBank/DDBJ databases">
        <title>Exploring microbial biodiversity for novel pathways involved in the catabolism of aromatic compounds derived from lignin.</title>
        <authorList>
            <person name="Elkins J."/>
        </authorList>
    </citation>
    <scope>NUCLEOTIDE SEQUENCE [LARGE SCALE GENOMIC DNA]</scope>
    <source>
        <strain evidence="1 2">B1D3A</strain>
    </source>
</reference>
<evidence type="ECO:0000313" key="1">
    <source>
        <dbReference type="EMBL" id="MBB5985981.1"/>
    </source>
</evidence>
<dbReference type="Proteomes" id="UP001138540">
    <property type="component" value="Unassembled WGS sequence"/>
</dbReference>
<protein>
    <recommendedName>
        <fullName evidence="3">Transposase</fullName>
    </recommendedName>
</protein>
<gene>
    <name evidence="1" type="ORF">HNP60_001955</name>
</gene>
<evidence type="ECO:0000313" key="2">
    <source>
        <dbReference type="Proteomes" id="UP001138540"/>
    </source>
</evidence>
<proteinExistence type="predicted"/>
<name>A0ABR6NFE3_9SPHN</name>
<dbReference type="EMBL" id="JACHKA010000001">
    <property type="protein sequence ID" value="MBB5985981.1"/>
    <property type="molecule type" value="Genomic_DNA"/>
</dbReference>
<comment type="caution">
    <text evidence="1">The sequence shown here is derived from an EMBL/GenBank/DDBJ whole genome shotgun (WGS) entry which is preliminary data.</text>
</comment>
<dbReference type="RefSeq" id="WP_184152993.1">
    <property type="nucleotide sequence ID" value="NZ_JACHKA010000001.1"/>
</dbReference>
<keyword evidence="2" id="KW-1185">Reference proteome</keyword>
<evidence type="ECO:0008006" key="3">
    <source>
        <dbReference type="Google" id="ProtNLM"/>
    </source>
</evidence>
<accession>A0ABR6NFE3</accession>
<sequence>MLRYGEAWLGQLPAGAKCWLAMAYELDELRGKLAKAEQKIQRLEALRPHWAKGYSSDSVAALVKTTALSEIWALLGVRDQTSAMLRLRELTEKSA</sequence>
<organism evidence="1 2">
    <name type="scientific">Sphingobium lignivorans</name>
    <dbReference type="NCBI Taxonomy" id="2735886"/>
    <lineage>
        <taxon>Bacteria</taxon>
        <taxon>Pseudomonadati</taxon>
        <taxon>Pseudomonadota</taxon>
        <taxon>Alphaproteobacteria</taxon>
        <taxon>Sphingomonadales</taxon>
        <taxon>Sphingomonadaceae</taxon>
        <taxon>Sphingobium</taxon>
    </lineage>
</organism>